<dbReference type="Proteomes" id="UP000240708">
    <property type="component" value="Unassembled WGS sequence"/>
</dbReference>
<feature type="domain" description="NERD" evidence="2">
    <location>
        <begin position="41"/>
        <end position="160"/>
    </location>
</feature>
<reference evidence="3 4" key="1">
    <citation type="submission" date="2018-03" db="EMBL/GenBank/DDBJ databases">
        <title>Genomic Encyclopedia of Archaeal and Bacterial Type Strains, Phase II (KMG-II): from individual species to whole genera.</title>
        <authorList>
            <person name="Goeker M."/>
        </authorList>
    </citation>
    <scope>NUCLEOTIDE SEQUENCE [LARGE SCALE GENOMIC DNA]</scope>
    <source>
        <strain evidence="3 4">DSM 28057</strain>
    </source>
</reference>
<sequence>MPNLNTFFWIILSIILLVCFFVLFIKFRNRRLLRTVTNSKRGTKTERKLVLKLLKKGISAQTIFHDLYVTKQNGSFTQIDLVVLTTVGIIVIEVKHLSGWIYGKGNQSHWTQVLAYGKQKYRLYNPIVQNRQHINDLKRKSKQFENIPFYSLVVFYGDCVLKNVDYVPNGTFLVKANRIMEVIKMIKKKNPPAIYTDKGEVVKILKESVENGKNEGIQKRHIEDIKNLIGKHRIFE</sequence>
<evidence type="ECO:0000313" key="3">
    <source>
        <dbReference type="EMBL" id="PSL02263.1"/>
    </source>
</evidence>
<keyword evidence="1" id="KW-1133">Transmembrane helix</keyword>
<evidence type="ECO:0000256" key="1">
    <source>
        <dbReference type="SAM" id="Phobius"/>
    </source>
</evidence>
<dbReference type="RefSeq" id="WP_106568291.1">
    <property type="nucleotide sequence ID" value="NZ_PYGF01000010.1"/>
</dbReference>
<dbReference type="OrthoDB" id="9780929at2"/>
<dbReference type="AlphaFoldDB" id="A0A2P8DYI0"/>
<comment type="caution">
    <text evidence="3">The sequence shown here is derived from an EMBL/GenBank/DDBJ whole genome shotgun (WGS) entry which is preliminary data.</text>
</comment>
<feature type="transmembrane region" description="Helical" evidence="1">
    <location>
        <begin position="6"/>
        <end position="25"/>
    </location>
</feature>
<dbReference type="EMBL" id="PYGF01000010">
    <property type="protein sequence ID" value="PSL02263.1"/>
    <property type="molecule type" value="Genomic_DNA"/>
</dbReference>
<gene>
    <name evidence="3" type="ORF">CLV48_11046</name>
</gene>
<proteinExistence type="predicted"/>
<keyword evidence="1" id="KW-0812">Transmembrane</keyword>
<protein>
    <submittedName>
        <fullName evidence="3">Nuclease-like protein</fullName>
    </submittedName>
</protein>
<keyword evidence="1" id="KW-0472">Membrane</keyword>
<accession>A0A2P8DYI0</accession>
<keyword evidence="4" id="KW-1185">Reference proteome</keyword>
<name>A0A2P8DYI0_9BACT</name>
<dbReference type="Pfam" id="PF08378">
    <property type="entry name" value="NERD"/>
    <property type="match status" value="1"/>
</dbReference>
<organism evidence="3 4">
    <name type="scientific">Cecembia rubra</name>
    <dbReference type="NCBI Taxonomy" id="1485585"/>
    <lineage>
        <taxon>Bacteria</taxon>
        <taxon>Pseudomonadati</taxon>
        <taxon>Bacteroidota</taxon>
        <taxon>Cytophagia</taxon>
        <taxon>Cytophagales</taxon>
        <taxon>Cyclobacteriaceae</taxon>
        <taxon>Cecembia</taxon>
    </lineage>
</organism>
<dbReference type="PROSITE" id="PS50965">
    <property type="entry name" value="NERD"/>
    <property type="match status" value="1"/>
</dbReference>
<dbReference type="InterPro" id="IPR011528">
    <property type="entry name" value="NERD"/>
</dbReference>
<evidence type="ECO:0000313" key="4">
    <source>
        <dbReference type="Proteomes" id="UP000240708"/>
    </source>
</evidence>
<evidence type="ECO:0000259" key="2">
    <source>
        <dbReference type="PROSITE" id="PS50965"/>
    </source>
</evidence>